<keyword evidence="3" id="KW-1185">Reference proteome</keyword>
<organism evidence="2 3">
    <name type="scientific">Marinibactrum halimedae</name>
    <dbReference type="NCBI Taxonomy" id="1444977"/>
    <lineage>
        <taxon>Bacteria</taxon>
        <taxon>Pseudomonadati</taxon>
        <taxon>Pseudomonadota</taxon>
        <taxon>Gammaproteobacteria</taxon>
        <taxon>Cellvibrionales</taxon>
        <taxon>Cellvibrionaceae</taxon>
        <taxon>Marinibactrum</taxon>
    </lineage>
</organism>
<evidence type="ECO:0000313" key="2">
    <source>
        <dbReference type="EMBL" id="GLS26025.1"/>
    </source>
</evidence>
<dbReference type="InterPro" id="IPR029068">
    <property type="entry name" value="Glyas_Bleomycin-R_OHBP_Dase"/>
</dbReference>
<dbReference type="Pfam" id="PF00903">
    <property type="entry name" value="Glyoxalase"/>
    <property type="match status" value="1"/>
</dbReference>
<dbReference type="PANTHER" id="PTHR35006">
    <property type="entry name" value="GLYOXALASE FAMILY PROTEIN (AFU_ORTHOLOGUE AFUA_5G14830)"/>
    <property type="match status" value="1"/>
</dbReference>
<dbReference type="CDD" id="cd07262">
    <property type="entry name" value="VOC_like"/>
    <property type="match status" value="1"/>
</dbReference>
<dbReference type="PANTHER" id="PTHR35006:SF1">
    <property type="entry name" value="BLL2941 PROTEIN"/>
    <property type="match status" value="1"/>
</dbReference>
<name>A0AA37T3B4_9GAMM</name>
<accession>A0AA37T3B4</accession>
<dbReference type="SUPFAM" id="SSF54593">
    <property type="entry name" value="Glyoxalase/Bleomycin resistance protein/Dihydroxybiphenyl dioxygenase"/>
    <property type="match status" value="1"/>
</dbReference>
<feature type="domain" description="VOC" evidence="1">
    <location>
        <begin position="1"/>
        <end position="122"/>
    </location>
</feature>
<evidence type="ECO:0000259" key="1">
    <source>
        <dbReference type="PROSITE" id="PS51819"/>
    </source>
</evidence>
<dbReference type="RefSeq" id="WP_232593207.1">
    <property type="nucleotide sequence ID" value="NZ_BSPD01000037.1"/>
</dbReference>
<dbReference type="Proteomes" id="UP001156870">
    <property type="component" value="Unassembled WGS sequence"/>
</dbReference>
<reference evidence="2 3" key="1">
    <citation type="journal article" date="2014" name="Int. J. Syst. Evol. Microbiol.">
        <title>Complete genome sequence of Corynebacterium casei LMG S-19264T (=DSM 44701T), isolated from a smear-ripened cheese.</title>
        <authorList>
            <consortium name="US DOE Joint Genome Institute (JGI-PGF)"/>
            <person name="Walter F."/>
            <person name="Albersmeier A."/>
            <person name="Kalinowski J."/>
            <person name="Ruckert C."/>
        </authorList>
    </citation>
    <scope>NUCLEOTIDE SEQUENCE [LARGE SCALE GENOMIC DNA]</scope>
    <source>
        <strain evidence="2 3">NBRC 110095</strain>
    </source>
</reference>
<dbReference type="InterPro" id="IPR004360">
    <property type="entry name" value="Glyas_Fos-R_dOase_dom"/>
</dbReference>
<sequence>MIGYALVGTNDLERSVAFYDTLLAEMGAQRYMEVEGYFVAWSTGENQAAFCVTKPYDGNPATVGNGVMIALLAESPEQVNKLYAKAIELGATDEGEPGPRSENFYAGYFRDLDGNKLNFFCAT</sequence>
<dbReference type="EMBL" id="BSPD01000037">
    <property type="protein sequence ID" value="GLS26025.1"/>
    <property type="molecule type" value="Genomic_DNA"/>
</dbReference>
<dbReference type="PROSITE" id="PS51819">
    <property type="entry name" value="VOC"/>
    <property type="match status" value="1"/>
</dbReference>
<evidence type="ECO:0000313" key="3">
    <source>
        <dbReference type="Proteomes" id="UP001156870"/>
    </source>
</evidence>
<protein>
    <submittedName>
        <fullName evidence="2">Glyoxalase</fullName>
    </submittedName>
</protein>
<dbReference type="Gene3D" id="3.10.180.10">
    <property type="entry name" value="2,3-Dihydroxybiphenyl 1,2-Dioxygenase, domain 1"/>
    <property type="match status" value="1"/>
</dbReference>
<gene>
    <name evidence="2" type="ORF">GCM10007877_17400</name>
</gene>
<comment type="caution">
    <text evidence="2">The sequence shown here is derived from an EMBL/GenBank/DDBJ whole genome shotgun (WGS) entry which is preliminary data.</text>
</comment>
<dbReference type="InterPro" id="IPR037523">
    <property type="entry name" value="VOC_core"/>
</dbReference>
<dbReference type="AlphaFoldDB" id="A0AA37T3B4"/>
<proteinExistence type="predicted"/>